<sequence length="841" mass="93891">MSKFNGLLFLYSLSAVITSALTVTSTSFCEVPDHNLSRVYNLTKLSSNNKDIIIKHDYPKETIRMQLCSALIKKCNNQDGYAICLIKNNTEKGIGKFPPEVENKSGRILFNFIGDNCSLEIKYTVQIIIKCDYNAASNSYPELFPHADGQCNLFMVWKTALACGQRFQTNCTVVNDGYHYDLSSLTRSSENYVIRIRNDMKSPKIVLNVCQSIIRQYGALCPIKSGACLDDTEKLNRYSSLGEVQKPPFFKNGYLQIEYQDGALCKNKNIKTPHIKTTIIFICVLEATETIPEYVDGMDDCHYQLIWNTAAACSIESLREYSVKTAGICSVTNPITNFTYDLQSLMNRDFTVVNTSGIKYKFRVCGALTDNACRIETGICNSKYNTSLGQANTNLIWQQGGPYLNYTNGDLCENGMHHYTVIGFFCGPEGSSNQPLLMEEYPCQTVIHWNTDLACEKRIKCTTNNDDEINLNPLIQSTNNYIVRANGTEFHINICRPLVPTRGLTCAHGSAACKVSVTSENEYTNEISLGFPEDSPTLNKDLQIVLRYIGGSQCPENPVKSISSNFTFVCDNNNQGLPVYKTYVNCTYVFEWNTSIACGAVIGGWTPPCTIKDGFLSYEYDLSLLYERRQIHYVKGKQGKEYSINICGGEKYCNGSAVCHGGNGYGSLKSVIFDYSRDDIKLKYSNGSKCNNNSYTSEVRFICNDSIGIGAPKLLLESQCSAEFEWHTEVICAKHANSRDADREKVPSSGILLVSSSHGKHAGAIAGIVLTVIAVLAALIYFRKPEKRARFRSWINLLSFRRGAGRVQYCRVDTTEEARLLFDASDPTQCQTDSDDDLLHA</sequence>
<evidence type="ECO:0000256" key="7">
    <source>
        <dbReference type="ARBA" id="ARBA00023157"/>
    </source>
</evidence>
<evidence type="ECO:0000256" key="5">
    <source>
        <dbReference type="ARBA" id="ARBA00022989"/>
    </source>
</evidence>
<dbReference type="GO" id="GO:0010008">
    <property type="term" value="C:endosome membrane"/>
    <property type="evidence" value="ECO:0007669"/>
    <property type="project" value="UniProtKB-SubCell"/>
</dbReference>
<accession>A0AAV2NWU5</accession>
<gene>
    <name evidence="11" type="ORF">LPLAT_LOCUS10311</name>
</gene>
<name>A0AAV2NWU5_9HYME</name>
<keyword evidence="3 8" id="KW-0812">Transmembrane</keyword>
<comment type="subcellular location">
    <subcellularLocation>
        <location evidence="1">Endomembrane system</location>
    </subcellularLocation>
</comment>
<dbReference type="InterPro" id="IPR044865">
    <property type="entry name" value="MRH_dom"/>
</dbReference>
<feature type="domain" description="MRH" evidence="10">
    <location>
        <begin position="327"/>
        <end position="457"/>
    </location>
</feature>
<organism evidence="11 12">
    <name type="scientific">Lasius platythorax</name>
    <dbReference type="NCBI Taxonomy" id="488582"/>
    <lineage>
        <taxon>Eukaryota</taxon>
        <taxon>Metazoa</taxon>
        <taxon>Ecdysozoa</taxon>
        <taxon>Arthropoda</taxon>
        <taxon>Hexapoda</taxon>
        <taxon>Insecta</taxon>
        <taxon>Pterygota</taxon>
        <taxon>Neoptera</taxon>
        <taxon>Endopterygota</taxon>
        <taxon>Hymenoptera</taxon>
        <taxon>Apocrita</taxon>
        <taxon>Aculeata</taxon>
        <taxon>Formicoidea</taxon>
        <taxon>Formicidae</taxon>
        <taxon>Formicinae</taxon>
        <taxon>Lasius</taxon>
        <taxon>Lasius</taxon>
    </lineage>
</organism>
<feature type="chain" id="PRO_5043685325" description="MRH domain-containing protein" evidence="9">
    <location>
        <begin position="21"/>
        <end position="841"/>
    </location>
</feature>
<evidence type="ECO:0000313" key="12">
    <source>
        <dbReference type="Proteomes" id="UP001497644"/>
    </source>
</evidence>
<feature type="domain" description="MRH" evidence="10">
    <location>
        <begin position="169"/>
        <end position="315"/>
    </location>
</feature>
<keyword evidence="5 8" id="KW-1133">Transmembrane helix</keyword>
<keyword evidence="7" id="KW-1015">Disulfide bond</keyword>
<feature type="transmembrane region" description="Helical" evidence="8">
    <location>
        <begin position="762"/>
        <end position="782"/>
    </location>
</feature>
<evidence type="ECO:0000256" key="3">
    <source>
        <dbReference type="ARBA" id="ARBA00022692"/>
    </source>
</evidence>
<feature type="domain" description="MRH" evidence="10">
    <location>
        <begin position="459"/>
        <end position="600"/>
    </location>
</feature>
<dbReference type="SMART" id="SM01404">
    <property type="entry name" value="CIMR"/>
    <property type="match status" value="4"/>
</dbReference>
<dbReference type="GO" id="GO:0000139">
    <property type="term" value="C:Golgi membrane"/>
    <property type="evidence" value="ECO:0007669"/>
    <property type="project" value="UniProtKB-SubCell"/>
</dbReference>
<evidence type="ECO:0000256" key="9">
    <source>
        <dbReference type="SAM" id="SignalP"/>
    </source>
</evidence>
<dbReference type="PROSITE" id="PS51914">
    <property type="entry name" value="MRH"/>
    <property type="match status" value="5"/>
</dbReference>
<dbReference type="PANTHER" id="PTHR15071">
    <property type="entry name" value="MANNOSE-6-PHOSPHATE RECEPTOR FAMILY MEMBER"/>
    <property type="match status" value="1"/>
</dbReference>
<evidence type="ECO:0000259" key="10">
    <source>
        <dbReference type="PROSITE" id="PS51914"/>
    </source>
</evidence>
<keyword evidence="6 8" id="KW-0472">Membrane</keyword>
<proteinExistence type="predicted"/>
<dbReference type="GO" id="GO:0038023">
    <property type="term" value="F:signaling receptor activity"/>
    <property type="evidence" value="ECO:0007669"/>
    <property type="project" value="InterPro"/>
</dbReference>
<dbReference type="Pfam" id="PF00878">
    <property type="entry name" value="CIMR"/>
    <property type="match status" value="5"/>
</dbReference>
<dbReference type="AlphaFoldDB" id="A0AAV2NWU5"/>
<dbReference type="Proteomes" id="UP001497644">
    <property type="component" value="Chromosome 5"/>
</dbReference>
<protein>
    <recommendedName>
        <fullName evidence="10">MRH domain-containing protein</fullName>
    </recommendedName>
</protein>
<feature type="signal peptide" evidence="9">
    <location>
        <begin position="1"/>
        <end position="20"/>
    </location>
</feature>
<dbReference type="InterPro" id="IPR000479">
    <property type="entry name" value="CIMR_rpt"/>
</dbReference>
<dbReference type="PANTHER" id="PTHR15071:SF0">
    <property type="entry name" value="MANNOSE 6-PHOSPHATE RECEPTOR-LIKE PROTEIN 1"/>
    <property type="match status" value="1"/>
</dbReference>
<dbReference type="EMBL" id="OZ034828">
    <property type="protein sequence ID" value="CAL1684752.1"/>
    <property type="molecule type" value="Genomic_DNA"/>
</dbReference>
<evidence type="ECO:0000256" key="1">
    <source>
        <dbReference type="ARBA" id="ARBA00004308"/>
    </source>
</evidence>
<dbReference type="GO" id="GO:0007041">
    <property type="term" value="P:lysosomal transport"/>
    <property type="evidence" value="ECO:0007669"/>
    <property type="project" value="InterPro"/>
</dbReference>
<keyword evidence="4 9" id="KW-0732">Signal</keyword>
<keyword evidence="2" id="KW-0813">Transport</keyword>
<evidence type="ECO:0000256" key="2">
    <source>
        <dbReference type="ARBA" id="ARBA00022448"/>
    </source>
</evidence>
<dbReference type="SUPFAM" id="SSF50911">
    <property type="entry name" value="Mannose 6-phosphate receptor domain"/>
    <property type="match status" value="5"/>
</dbReference>
<feature type="domain" description="MRH" evidence="10">
    <location>
        <begin position="27"/>
        <end position="165"/>
    </location>
</feature>
<dbReference type="InterPro" id="IPR009011">
    <property type="entry name" value="Man6P_isomerase_rcpt-bd_dom_sf"/>
</dbReference>
<dbReference type="GO" id="GO:0005537">
    <property type="term" value="F:D-mannose binding"/>
    <property type="evidence" value="ECO:0007669"/>
    <property type="project" value="InterPro"/>
</dbReference>
<evidence type="ECO:0000256" key="8">
    <source>
        <dbReference type="SAM" id="Phobius"/>
    </source>
</evidence>
<feature type="domain" description="MRH" evidence="10">
    <location>
        <begin position="607"/>
        <end position="734"/>
    </location>
</feature>
<dbReference type="Gene3D" id="2.70.130.10">
    <property type="entry name" value="Mannose-6-phosphate receptor binding domain"/>
    <property type="match status" value="5"/>
</dbReference>
<keyword evidence="12" id="KW-1185">Reference proteome</keyword>
<reference evidence="11" key="1">
    <citation type="submission" date="2024-04" db="EMBL/GenBank/DDBJ databases">
        <authorList>
            <consortium name="Molecular Ecology Group"/>
        </authorList>
    </citation>
    <scope>NUCLEOTIDE SEQUENCE</scope>
</reference>
<evidence type="ECO:0000313" key="11">
    <source>
        <dbReference type="EMBL" id="CAL1684752.1"/>
    </source>
</evidence>
<evidence type="ECO:0000256" key="4">
    <source>
        <dbReference type="ARBA" id="ARBA00022729"/>
    </source>
</evidence>
<evidence type="ECO:0000256" key="6">
    <source>
        <dbReference type="ARBA" id="ARBA00023136"/>
    </source>
</evidence>